<organism evidence="1 2">
    <name type="scientific">Rhabditophanes sp. KR3021</name>
    <dbReference type="NCBI Taxonomy" id="114890"/>
    <lineage>
        <taxon>Eukaryota</taxon>
        <taxon>Metazoa</taxon>
        <taxon>Ecdysozoa</taxon>
        <taxon>Nematoda</taxon>
        <taxon>Chromadorea</taxon>
        <taxon>Rhabditida</taxon>
        <taxon>Tylenchina</taxon>
        <taxon>Panagrolaimomorpha</taxon>
        <taxon>Strongyloidoidea</taxon>
        <taxon>Alloionematidae</taxon>
        <taxon>Rhabditophanes</taxon>
    </lineage>
</organism>
<accession>A0AC35TSR8</accession>
<proteinExistence type="predicted"/>
<evidence type="ECO:0000313" key="2">
    <source>
        <dbReference type="WBParaSite" id="RSKR_0000396300.1"/>
    </source>
</evidence>
<name>A0AC35TSR8_9BILA</name>
<reference evidence="2" key="1">
    <citation type="submission" date="2016-11" db="UniProtKB">
        <authorList>
            <consortium name="WormBaseParasite"/>
        </authorList>
    </citation>
    <scope>IDENTIFICATION</scope>
    <source>
        <strain evidence="2">KR3021</strain>
    </source>
</reference>
<protein>
    <submittedName>
        <fullName evidence="2">Branched-chain-amino-acid transaminase</fullName>
    </submittedName>
</protein>
<dbReference type="Proteomes" id="UP000095286">
    <property type="component" value="Unplaced"/>
</dbReference>
<dbReference type="WBParaSite" id="RSKR_0000396300.1">
    <property type="protein sequence ID" value="RSKR_0000396300.1"/>
    <property type="gene ID" value="RSKR_0000396300"/>
</dbReference>
<sequence length="512" mass="58226">MVSLNFISESLIAKYSSTPFAAKFVKFDHVRYYVENAKESSELLWTRYGFSLIGVAYGGFEENEFATVSYAVCQNKLLGVEFVKVPGTYYEKRTIEYNAKLISLQIGLKQLKELNILVCFDNHDGFGRDNFNHFMNLLKPDCEVVAKAAVGVESICVADKNSVDRKVHCFESFIWENLRKEDLCVIKDDNKNITNIENKTGRLMVAVNWTRNEGWAAPAIKPCKDPQINPTVLGLHQSLTDGFKVYRGADNKIRLFRPSLSIKRFNLLARKASFPTFNNGQFLKILGELIKLDFHLLPEFGEKALYVKINIVETEARLDDSKINAVEFSIVTIPSEKITKYNLKCANLLVDQGIHKRITDIASAQIKHAPSAVGSFLKKHANSHNCSELLWLNGDNNTISQTSALHFFVFMRNEAGIDELITAPMNDQGNYYFHELIRAIEEERVYQMFGSGTLKTITPIETLVCLKDGKEESVHYTVRSKDADVDIMNKLFNQITEIQFGQQTYSDWILNL</sequence>
<evidence type="ECO:0000313" key="1">
    <source>
        <dbReference type="Proteomes" id="UP000095286"/>
    </source>
</evidence>